<dbReference type="PANTHER" id="PTHR21106:SF2">
    <property type="entry name" value="NADH DEHYDROGENASE [UBIQUINONE] 1 BETA SUBCOMPLEX SUBUNIT 6"/>
    <property type="match status" value="1"/>
</dbReference>
<organism evidence="2">
    <name type="scientific">Pseudodiaptomus poplesia</name>
    <dbReference type="NCBI Taxonomy" id="213370"/>
    <lineage>
        <taxon>Eukaryota</taxon>
        <taxon>Metazoa</taxon>
        <taxon>Ecdysozoa</taxon>
        <taxon>Arthropoda</taxon>
        <taxon>Crustacea</taxon>
        <taxon>Multicrustacea</taxon>
        <taxon>Hexanauplia</taxon>
        <taxon>Copepoda</taxon>
        <taxon>Calanoida</taxon>
        <taxon>Pseudodiaptomidae</taxon>
        <taxon>Pseudodiaptomus</taxon>
    </lineage>
</organism>
<dbReference type="PANTHER" id="PTHR21106">
    <property type="entry name" value="NADH DEHYDROGENASE [UBIQUINONE] 1 BETA SUBCOMPLEX SUBUNIT 6"/>
    <property type="match status" value="1"/>
</dbReference>
<name>A0A0U2USU1_9MAXI</name>
<evidence type="ECO:0000313" key="2">
    <source>
        <dbReference type="EMBL" id="ALS04671.1"/>
    </source>
</evidence>
<reference evidence="2" key="1">
    <citation type="journal article" date="2015" name="Sci. Rep.">
        <title>Spliced leader RNA trans-splicing discovered in copepods.</title>
        <authorList>
            <person name="Yang F."/>
            <person name="Xu D."/>
            <person name="Zhuang Y."/>
            <person name="Yi X."/>
            <person name="Huang Y."/>
            <person name="Chen H."/>
            <person name="Lin S."/>
            <person name="Campbell D.A."/>
            <person name="Sturm N.R."/>
            <person name="Liu G."/>
            <person name="Zhang H."/>
        </authorList>
    </citation>
    <scope>NUCLEOTIDE SEQUENCE</scope>
</reference>
<dbReference type="InterPro" id="IPR019174">
    <property type="entry name" value="NADH_DH_b-subcmplx_su6"/>
</dbReference>
<sequence>MAHDGPKASDTYGYRKMDTEGLFKDVRRRVAPGLFKDVDREFRHKWLKAQELTAKEKAYHFFYLWDNPEYRKARLNPIRRIWQAPGEAFERALRPALGLQHAFVTKWLLGKSMWAVVGLWATAYYGMHNSGDRTRTGGWKARVSKPMTTESSPSFPLPDPKWERGTPDKYNSQGFDKNSTAIDIKPSLPVLY</sequence>
<feature type="region of interest" description="Disordered" evidence="1">
    <location>
        <begin position="144"/>
        <end position="178"/>
    </location>
</feature>
<dbReference type="GO" id="GO:0006120">
    <property type="term" value="P:mitochondrial electron transport, NADH to ubiquinone"/>
    <property type="evidence" value="ECO:0007669"/>
    <property type="project" value="InterPro"/>
</dbReference>
<dbReference type="AlphaFoldDB" id="A0A0U2USU1"/>
<dbReference type="GO" id="GO:0005739">
    <property type="term" value="C:mitochondrion"/>
    <property type="evidence" value="ECO:0007669"/>
    <property type="project" value="GOC"/>
</dbReference>
<dbReference type="Pfam" id="PF09782">
    <property type="entry name" value="NDUF_B6"/>
    <property type="match status" value="1"/>
</dbReference>
<proteinExistence type="evidence at transcript level"/>
<evidence type="ECO:0000256" key="1">
    <source>
        <dbReference type="SAM" id="MobiDB-lite"/>
    </source>
</evidence>
<dbReference type="EMBL" id="KT754837">
    <property type="protein sequence ID" value="ALS04671.1"/>
    <property type="molecule type" value="mRNA"/>
</dbReference>
<accession>A0A0U2USU1</accession>
<feature type="compositionally biased region" description="Polar residues" evidence="1">
    <location>
        <begin position="169"/>
        <end position="178"/>
    </location>
</feature>
<protein>
    <submittedName>
        <fullName evidence="2">Lethal 35Di</fullName>
    </submittedName>
</protein>